<name>A0A0P6WIR9_9HYPH</name>
<reference evidence="1 2" key="2">
    <citation type="submission" date="2015-10" db="EMBL/GenBank/DDBJ databases">
        <title>Draft Genome Sequence of Prosthecomicrobium hirschii ATCC 27832.</title>
        <authorList>
            <person name="Daniel J."/>
            <person name="Givan S.A."/>
            <person name="Brun Y.V."/>
            <person name="Brown P.J."/>
        </authorList>
    </citation>
    <scope>NUCLEOTIDE SEQUENCE [LARGE SCALE GENOMIC DNA]</scope>
    <source>
        <strain evidence="1 2">16</strain>
    </source>
</reference>
<gene>
    <name evidence="1" type="ORF">ABB55_22660</name>
</gene>
<evidence type="ECO:0000313" key="2">
    <source>
        <dbReference type="Proteomes" id="UP000048984"/>
    </source>
</evidence>
<reference evidence="1 2" key="1">
    <citation type="submission" date="2015-09" db="EMBL/GenBank/DDBJ databases">
        <authorList>
            <person name="Jackson K.R."/>
            <person name="Lunt B.L."/>
            <person name="Fisher J.N.B."/>
            <person name="Gardner A.V."/>
            <person name="Bailey M.E."/>
            <person name="Deus L.M."/>
            <person name="Earl A.S."/>
            <person name="Gibby P.D."/>
            <person name="Hartmann K.A."/>
            <person name="Liu J.E."/>
            <person name="Manci A.M."/>
            <person name="Nielsen D.A."/>
            <person name="Solomon M.B."/>
            <person name="Breakwell D.P."/>
            <person name="Burnett S.H."/>
            <person name="Grose J.H."/>
        </authorList>
    </citation>
    <scope>NUCLEOTIDE SEQUENCE [LARGE SCALE GENOMIC DNA]</scope>
    <source>
        <strain evidence="1 2">16</strain>
    </source>
</reference>
<protein>
    <submittedName>
        <fullName evidence="1">Uncharacterized protein</fullName>
    </submittedName>
</protein>
<accession>A0A0P6WIR9</accession>
<dbReference type="Proteomes" id="UP000048984">
    <property type="component" value="Unassembled WGS sequence"/>
</dbReference>
<evidence type="ECO:0000313" key="1">
    <source>
        <dbReference type="EMBL" id="KPL54680.1"/>
    </source>
</evidence>
<proteinExistence type="predicted"/>
<dbReference type="EMBL" id="LJYW01000001">
    <property type="protein sequence ID" value="KPL54680.1"/>
    <property type="molecule type" value="Genomic_DNA"/>
</dbReference>
<dbReference type="AlphaFoldDB" id="A0A0P6WIR9"/>
<keyword evidence="2" id="KW-1185">Reference proteome</keyword>
<sequence length="336" mass="35864">MTAARSHRLDGLEPDNLLAFQALLGLLRALEAVDRARDAGEAKLMPRVAWDVEGAPLRPVVHLASARTRGALAAEAAAGVEILAGDNRAAGDRLDLNHPRPDARDRLAAATKAASARDRGRVDVLAALMTDAAVKEDKDPAKAPIDPTPLCLLFGQGHQHFLDRFATVPATPAPPTRGRGKSAVTIDAATCLAEALFEPWHRADPTFSFRWDPDEDVRYAMMAGDPTDAAYKGGTQHGANRLAAIGIGALSVVPQGRRGRVRAAILGGDVDSEGTFSLAWPVWRAPARLAAIRALLSHPRLRHAGELDHLGVDHVLVAKRISVGKFMNFTPARPLT</sequence>
<comment type="caution">
    <text evidence="1">The sequence shown here is derived from an EMBL/GenBank/DDBJ whole genome shotgun (WGS) entry which is preliminary data.</text>
</comment>
<dbReference type="STRING" id="665126.ABB55_22660"/>
<organism evidence="1 2">
    <name type="scientific">Prosthecodimorpha hirschii</name>
    <dbReference type="NCBI Taxonomy" id="665126"/>
    <lineage>
        <taxon>Bacteria</taxon>
        <taxon>Pseudomonadati</taxon>
        <taxon>Pseudomonadota</taxon>
        <taxon>Alphaproteobacteria</taxon>
        <taxon>Hyphomicrobiales</taxon>
        <taxon>Ancalomicrobiaceae</taxon>
        <taxon>Prosthecodimorpha</taxon>
    </lineage>
</organism>
<dbReference type="RefSeq" id="WP_054360846.1">
    <property type="nucleotide sequence ID" value="NZ_LJYW01000001.1"/>
</dbReference>